<organism evidence="1 2">
    <name type="scientific">Meloidogyne enterolobii</name>
    <name type="common">Root-knot nematode worm</name>
    <name type="synonym">Meloidogyne mayaguensis</name>
    <dbReference type="NCBI Taxonomy" id="390850"/>
    <lineage>
        <taxon>Eukaryota</taxon>
        <taxon>Metazoa</taxon>
        <taxon>Ecdysozoa</taxon>
        <taxon>Nematoda</taxon>
        <taxon>Chromadorea</taxon>
        <taxon>Rhabditida</taxon>
        <taxon>Tylenchina</taxon>
        <taxon>Tylenchomorpha</taxon>
        <taxon>Tylenchoidea</taxon>
        <taxon>Meloidogynidae</taxon>
        <taxon>Meloidogyninae</taxon>
        <taxon>Meloidogyne</taxon>
    </lineage>
</organism>
<evidence type="ECO:0000313" key="1">
    <source>
        <dbReference type="EMBL" id="CAK5043029.1"/>
    </source>
</evidence>
<protein>
    <submittedName>
        <fullName evidence="1">Uncharacterized protein</fullName>
    </submittedName>
</protein>
<sequence>MDKKFLTTMSPPFTHLSTSQLDILLGIQKSTLSIWMSIGPNLKTTLTTLLF</sequence>
<dbReference type="EMBL" id="CAVMJV010000010">
    <property type="protein sequence ID" value="CAK5043029.1"/>
    <property type="molecule type" value="Genomic_DNA"/>
</dbReference>
<proteinExistence type="predicted"/>
<keyword evidence="2" id="KW-1185">Reference proteome</keyword>
<name>A0ACB0YEA3_MELEN</name>
<dbReference type="Proteomes" id="UP001497535">
    <property type="component" value="Unassembled WGS sequence"/>
</dbReference>
<accession>A0ACB0YEA3</accession>
<comment type="caution">
    <text evidence="1">The sequence shown here is derived from an EMBL/GenBank/DDBJ whole genome shotgun (WGS) entry which is preliminary data.</text>
</comment>
<reference evidence="1" key="1">
    <citation type="submission" date="2023-11" db="EMBL/GenBank/DDBJ databases">
        <authorList>
            <person name="Poullet M."/>
        </authorList>
    </citation>
    <scope>NUCLEOTIDE SEQUENCE</scope>
    <source>
        <strain evidence="1">E1834</strain>
    </source>
</reference>
<evidence type="ECO:0000313" key="2">
    <source>
        <dbReference type="Proteomes" id="UP001497535"/>
    </source>
</evidence>
<gene>
    <name evidence="1" type="ORF">MENTE1834_LOCUS11032</name>
</gene>